<keyword evidence="1" id="KW-0677">Repeat</keyword>
<gene>
    <name evidence="5" type="primary">LOC118426188</name>
</gene>
<feature type="domain" description="Fibronectin type-III" evidence="3">
    <location>
        <begin position="138"/>
        <end position="242"/>
    </location>
</feature>
<dbReference type="SMART" id="SM00060">
    <property type="entry name" value="FN3"/>
    <property type="match status" value="2"/>
</dbReference>
<reference evidence="5" key="2">
    <citation type="submission" date="2025-08" db="UniProtKB">
        <authorList>
            <consortium name="RefSeq"/>
        </authorList>
    </citation>
    <scope>IDENTIFICATION</scope>
    <source>
        <strain evidence="5">S238N-H82</strain>
        <tissue evidence="5">Testes</tissue>
    </source>
</reference>
<dbReference type="CDD" id="cd00063">
    <property type="entry name" value="FN3"/>
    <property type="match status" value="2"/>
</dbReference>
<dbReference type="AlphaFoldDB" id="A0A9J7LZQ5"/>
<name>A0A9J7LZQ5_BRAFL</name>
<evidence type="ECO:0000256" key="2">
    <source>
        <dbReference type="SAM" id="MobiDB-lite"/>
    </source>
</evidence>
<evidence type="ECO:0000313" key="4">
    <source>
        <dbReference type="Proteomes" id="UP000001554"/>
    </source>
</evidence>
<dbReference type="InterPro" id="IPR003961">
    <property type="entry name" value="FN3_dom"/>
</dbReference>
<evidence type="ECO:0000256" key="1">
    <source>
        <dbReference type="ARBA" id="ARBA00022737"/>
    </source>
</evidence>
<dbReference type="SUPFAM" id="SSF49265">
    <property type="entry name" value="Fibronectin type III"/>
    <property type="match status" value="1"/>
</dbReference>
<dbReference type="InterPro" id="IPR013783">
    <property type="entry name" value="Ig-like_fold"/>
</dbReference>
<dbReference type="KEGG" id="bfo:118426188"/>
<dbReference type="RefSeq" id="XP_035691343.1">
    <property type="nucleotide sequence ID" value="XM_035835450.1"/>
</dbReference>
<evidence type="ECO:0000313" key="5">
    <source>
        <dbReference type="RefSeq" id="XP_035691343.1"/>
    </source>
</evidence>
<feature type="domain" description="Fibronectin type-III" evidence="3">
    <location>
        <begin position="32"/>
        <end position="133"/>
    </location>
</feature>
<dbReference type="Gene3D" id="2.60.40.10">
    <property type="entry name" value="Immunoglobulins"/>
    <property type="match status" value="2"/>
</dbReference>
<dbReference type="InterPro" id="IPR036116">
    <property type="entry name" value="FN3_sf"/>
</dbReference>
<dbReference type="Proteomes" id="UP000001554">
    <property type="component" value="Chromosome 11"/>
</dbReference>
<sequence length="331" mass="38144">MSAFGGLGRPDDQRRRHVQPGENLSETENPRAPDRLEAVETTTDGIKLQWTPVESNRLYGYLLERSTAFENTWTSVHSPKPVLRPRITNFTVDKVKPYESYDFCVKSAVTNNEGDLLCSDPGCKLQNVVAKEQYQPYPPRDFKVEDITEESVSLIWKEPLPDDDYDTPISYEYIIEMCDYADGNIHSRWQEYCRTETLQCTVKVTHNGTCRFRVTTHNRDKDISSLRLELGDPQVRITIVEKNGKTLKQIISHWPVARTTVKDLESGSIVFVVSCQVMEGLRELWMNYKLGKLKRVFQDLFTLWASHTSEVSNTDLDLDITIDHEDFHSCL</sequence>
<dbReference type="PANTHER" id="PTHR13817:SF73">
    <property type="entry name" value="FIBRONECTIN TYPE-III DOMAIN-CONTAINING PROTEIN"/>
    <property type="match status" value="1"/>
</dbReference>
<dbReference type="PROSITE" id="PS50853">
    <property type="entry name" value="FN3"/>
    <property type="match status" value="2"/>
</dbReference>
<organism evidence="4 5">
    <name type="scientific">Branchiostoma floridae</name>
    <name type="common">Florida lancelet</name>
    <name type="synonym">Amphioxus</name>
    <dbReference type="NCBI Taxonomy" id="7739"/>
    <lineage>
        <taxon>Eukaryota</taxon>
        <taxon>Metazoa</taxon>
        <taxon>Chordata</taxon>
        <taxon>Cephalochordata</taxon>
        <taxon>Leptocardii</taxon>
        <taxon>Amphioxiformes</taxon>
        <taxon>Branchiostomatidae</taxon>
        <taxon>Branchiostoma</taxon>
    </lineage>
</organism>
<dbReference type="Pfam" id="PF00041">
    <property type="entry name" value="fn3"/>
    <property type="match status" value="1"/>
</dbReference>
<proteinExistence type="predicted"/>
<feature type="region of interest" description="Disordered" evidence="2">
    <location>
        <begin position="1"/>
        <end position="33"/>
    </location>
</feature>
<dbReference type="GeneID" id="118426188"/>
<evidence type="ECO:0000259" key="3">
    <source>
        <dbReference type="PROSITE" id="PS50853"/>
    </source>
</evidence>
<dbReference type="PANTHER" id="PTHR13817">
    <property type="entry name" value="TITIN"/>
    <property type="match status" value="1"/>
</dbReference>
<dbReference type="InterPro" id="IPR050964">
    <property type="entry name" value="Striated_Muscle_Regulatory"/>
</dbReference>
<reference evidence="4" key="1">
    <citation type="journal article" date="2020" name="Nat. Ecol. Evol.">
        <title>Deeply conserved synteny resolves early events in vertebrate evolution.</title>
        <authorList>
            <person name="Simakov O."/>
            <person name="Marletaz F."/>
            <person name="Yue J.X."/>
            <person name="O'Connell B."/>
            <person name="Jenkins J."/>
            <person name="Brandt A."/>
            <person name="Calef R."/>
            <person name="Tung C.H."/>
            <person name="Huang T.K."/>
            <person name="Schmutz J."/>
            <person name="Satoh N."/>
            <person name="Yu J.K."/>
            <person name="Putnam N.H."/>
            <person name="Green R.E."/>
            <person name="Rokhsar D.S."/>
        </authorList>
    </citation>
    <scope>NUCLEOTIDE SEQUENCE [LARGE SCALE GENOMIC DNA]</scope>
    <source>
        <strain evidence="4">S238N-H82</strain>
    </source>
</reference>
<protein>
    <submittedName>
        <fullName evidence="5">Titin-like</fullName>
    </submittedName>
</protein>
<accession>A0A9J7LZQ5</accession>
<keyword evidence="4" id="KW-1185">Reference proteome</keyword>